<keyword evidence="3 6" id="KW-0732">Signal</keyword>
<gene>
    <name evidence="7" type="ORF">GCM10007884_33460</name>
    <name evidence="8" type="ORF">GGR33_004329</name>
</gene>
<reference evidence="7" key="1">
    <citation type="journal article" date="2014" name="Int. J. Syst. Evol. Microbiol.">
        <title>Complete genome of a new Firmicutes species belonging to the dominant human colonic microbiota ('Ruminococcus bicirculans') reveals two chromosomes and a selective capacity to utilize plant glucans.</title>
        <authorList>
            <consortium name="NISC Comparative Sequencing Program"/>
            <person name="Wegmann U."/>
            <person name="Louis P."/>
            <person name="Goesmann A."/>
            <person name="Henrissat B."/>
            <person name="Duncan S.H."/>
            <person name="Flint H.J."/>
        </authorList>
    </citation>
    <scope>NUCLEOTIDE SEQUENCE</scope>
    <source>
        <strain evidence="7">NBRC 107710</strain>
    </source>
</reference>
<dbReference type="InterPro" id="IPR010583">
    <property type="entry name" value="MipA"/>
</dbReference>
<feature type="chain" id="PRO_5031029802" evidence="6">
    <location>
        <begin position="29"/>
        <end position="281"/>
    </location>
</feature>
<evidence type="ECO:0000256" key="5">
    <source>
        <dbReference type="ARBA" id="ARBA00023237"/>
    </source>
</evidence>
<dbReference type="Proteomes" id="UP001156881">
    <property type="component" value="Unassembled WGS sequence"/>
</dbReference>
<feature type="signal peptide" evidence="6">
    <location>
        <begin position="1"/>
        <end position="28"/>
    </location>
</feature>
<organism evidence="8 9">
    <name type="scientific">Methylobacterium brachythecii</name>
    <dbReference type="NCBI Taxonomy" id="1176177"/>
    <lineage>
        <taxon>Bacteria</taxon>
        <taxon>Pseudomonadati</taxon>
        <taxon>Pseudomonadota</taxon>
        <taxon>Alphaproteobacteria</taxon>
        <taxon>Hyphomicrobiales</taxon>
        <taxon>Methylobacteriaceae</taxon>
        <taxon>Methylobacterium</taxon>
    </lineage>
</organism>
<sequence length="281" mass="30248">MSRPSVETRARVLAAAAFLVLQVSSGSAADLSEGTRPATQDRVVSVTAFSLFGPKYLGAERYGPFGYPAVTIRRPDEPFALDSPDDSLGVPILDATQFKLGPVVNLRQGRNTSVDRRFAGLDRDPWAIEGGIFADLWVLPDQLRTRAELRHGLRGNDGFAIDLSADLFERFGAVTVSVGPRFGVLDAALAQRQFGVSPAASSRNGLFQPYRAAGGLQSMGLTSAVSYDWSPSWRTTLYGRYEHLVGDAAASPITRRLGSVDQLTAGLGVTYSFHANLPFIP</sequence>
<evidence type="ECO:0000256" key="6">
    <source>
        <dbReference type="SAM" id="SignalP"/>
    </source>
</evidence>
<evidence type="ECO:0000313" key="9">
    <source>
        <dbReference type="Proteomes" id="UP000517759"/>
    </source>
</evidence>
<evidence type="ECO:0000313" key="8">
    <source>
        <dbReference type="EMBL" id="MBB3904803.1"/>
    </source>
</evidence>
<dbReference type="PANTHER" id="PTHR38776">
    <property type="entry name" value="MLTA-INTERACTING PROTEIN-RELATED"/>
    <property type="match status" value="1"/>
</dbReference>
<dbReference type="PANTHER" id="PTHR38776:SF1">
    <property type="entry name" value="MLTA-INTERACTING PROTEIN-RELATED"/>
    <property type="match status" value="1"/>
</dbReference>
<dbReference type="AlphaFoldDB" id="A0A7W6F8T6"/>
<keyword evidence="5" id="KW-0998">Cell outer membrane</keyword>
<name>A0A7W6F8T6_9HYPH</name>
<keyword evidence="4" id="KW-0472">Membrane</keyword>
<keyword evidence="10" id="KW-1185">Reference proteome</keyword>
<dbReference type="Pfam" id="PF06629">
    <property type="entry name" value="MipA"/>
    <property type="match status" value="1"/>
</dbReference>
<evidence type="ECO:0000313" key="7">
    <source>
        <dbReference type="EMBL" id="GLS45356.1"/>
    </source>
</evidence>
<evidence type="ECO:0000256" key="4">
    <source>
        <dbReference type="ARBA" id="ARBA00023136"/>
    </source>
</evidence>
<evidence type="ECO:0000313" key="10">
    <source>
        <dbReference type="Proteomes" id="UP001156881"/>
    </source>
</evidence>
<comment type="similarity">
    <text evidence="2">Belongs to the MipA/OmpV family.</text>
</comment>
<dbReference type="Proteomes" id="UP000517759">
    <property type="component" value="Unassembled WGS sequence"/>
</dbReference>
<reference evidence="8 9" key="3">
    <citation type="submission" date="2020-08" db="EMBL/GenBank/DDBJ databases">
        <title>Genomic Encyclopedia of Type Strains, Phase IV (KMG-IV): sequencing the most valuable type-strain genomes for metagenomic binning, comparative biology and taxonomic classification.</title>
        <authorList>
            <person name="Goeker M."/>
        </authorList>
    </citation>
    <scope>NUCLEOTIDE SEQUENCE [LARGE SCALE GENOMIC DNA]</scope>
    <source>
        <strain evidence="8 9">DSM 24105</strain>
    </source>
</reference>
<dbReference type="GO" id="GO:0009279">
    <property type="term" value="C:cell outer membrane"/>
    <property type="evidence" value="ECO:0007669"/>
    <property type="project" value="UniProtKB-SubCell"/>
</dbReference>
<reference evidence="7" key="4">
    <citation type="submission" date="2023-01" db="EMBL/GenBank/DDBJ databases">
        <title>Draft genome sequence of Methylobacterium brachythecii strain NBRC 107710.</title>
        <authorList>
            <person name="Sun Q."/>
            <person name="Mori K."/>
        </authorList>
    </citation>
    <scope>NUCLEOTIDE SEQUENCE</scope>
    <source>
        <strain evidence="7">NBRC 107710</strain>
    </source>
</reference>
<proteinExistence type="inferred from homology"/>
<protein>
    <submittedName>
        <fullName evidence="7">MltA-interacting MipA family protein</fullName>
    </submittedName>
    <submittedName>
        <fullName evidence="8">Outer membrane scaffolding protein for murein synthesis (MipA/OmpV family)</fullName>
    </submittedName>
</protein>
<evidence type="ECO:0000256" key="2">
    <source>
        <dbReference type="ARBA" id="ARBA00005722"/>
    </source>
</evidence>
<evidence type="ECO:0000256" key="1">
    <source>
        <dbReference type="ARBA" id="ARBA00004442"/>
    </source>
</evidence>
<evidence type="ECO:0000256" key="3">
    <source>
        <dbReference type="ARBA" id="ARBA00022729"/>
    </source>
</evidence>
<dbReference type="RefSeq" id="WP_183509030.1">
    <property type="nucleotide sequence ID" value="NZ_BSPG01000021.1"/>
</dbReference>
<comment type="caution">
    <text evidence="8">The sequence shown here is derived from an EMBL/GenBank/DDBJ whole genome shotgun (WGS) entry which is preliminary data.</text>
</comment>
<dbReference type="EMBL" id="JACIDN010000009">
    <property type="protein sequence ID" value="MBB3904803.1"/>
    <property type="molecule type" value="Genomic_DNA"/>
</dbReference>
<dbReference type="EMBL" id="BSPG01000021">
    <property type="protein sequence ID" value="GLS45356.1"/>
    <property type="molecule type" value="Genomic_DNA"/>
</dbReference>
<reference evidence="10" key="2">
    <citation type="journal article" date="2019" name="Int. J. Syst. Evol. Microbiol.">
        <title>The Global Catalogue of Microorganisms (GCM) 10K type strain sequencing project: providing services to taxonomists for standard genome sequencing and annotation.</title>
        <authorList>
            <consortium name="The Broad Institute Genomics Platform"/>
            <consortium name="The Broad Institute Genome Sequencing Center for Infectious Disease"/>
            <person name="Wu L."/>
            <person name="Ma J."/>
        </authorList>
    </citation>
    <scope>NUCLEOTIDE SEQUENCE [LARGE SCALE GENOMIC DNA]</scope>
    <source>
        <strain evidence="10">NBRC 107710</strain>
    </source>
</reference>
<comment type="subcellular location">
    <subcellularLocation>
        <location evidence="1">Cell outer membrane</location>
    </subcellularLocation>
</comment>
<accession>A0A7W6F8T6</accession>